<accession>A0A060AL05</accession>
<evidence type="ECO:0000313" key="2">
    <source>
        <dbReference type="Proteomes" id="UP000026999"/>
    </source>
</evidence>
<dbReference type="KEGG" id="vg:19685853"/>
<name>A0A060AL05_9CAUD</name>
<reference evidence="1 2" key="1">
    <citation type="journal article" date="2014" name="Genome Announc.">
        <title>Complete Genome Sequence of a Staphylococcus epidermidis Bacteriophage Isolated from the Anterior Nares of Humans.</title>
        <authorList>
            <person name="Aswani V.H."/>
            <person name="Tremblay D.M."/>
            <person name="Moineau S."/>
            <person name="Shukla S.K."/>
        </authorList>
    </citation>
    <scope>NUCLEOTIDE SEQUENCE [LARGE SCALE GENOMIC DNA]</scope>
</reference>
<organism evidence="1 2">
    <name type="scientific">Staphylococcus phage 6ec</name>
    <dbReference type="NCBI Taxonomy" id="1500386"/>
    <lineage>
        <taxon>Viruses</taxon>
        <taxon>Duplodnaviria</taxon>
        <taxon>Heunggongvirae</taxon>
        <taxon>Uroviricota</taxon>
        <taxon>Caudoviricetes</taxon>
        <taxon>Sextaecvirus</taxon>
        <taxon>Sextaecvirus sextaec</taxon>
    </lineage>
</organism>
<protein>
    <submittedName>
        <fullName evidence="1">Uncharacterized protein</fullName>
    </submittedName>
</protein>
<sequence>MANDELNSLLEKINLYKNIYNDNDIEKNIYFELIRDKITQIDSLIRNEGLKHG</sequence>
<keyword evidence="2" id="KW-1185">Reference proteome</keyword>
<dbReference type="Proteomes" id="UP000026999">
    <property type="component" value="Segment"/>
</dbReference>
<dbReference type="EMBL" id="KJ804259">
    <property type="protein sequence ID" value="AIA64138.1"/>
    <property type="molecule type" value="Genomic_DNA"/>
</dbReference>
<proteinExistence type="predicted"/>
<dbReference type="GeneID" id="19685853"/>
<evidence type="ECO:0000313" key="1">
    <source>
        <dbReference type="EMBL" id="AIA64138.1"/>
    </source>
</evidence>
<dbReference type="RefSeq" id="YP_009042617.1">
    <property type="nucleotide sequence ID" value="NC_024355.1"/>
</dbReference>
<gene>
    <name evidence="1" type="ORF">PHAGE6E_112</name>
</gene>